<dbReference type="EMBL" id="FUWO01000001">
    <property type="protein sequence ID" value="SJZ30879.1"/>
    <property type="molecule type" value="Genomic_DNA"/>
</dbReference>
<evidence type="ECO:0000259" key="8">
    <source>
        <dbReference type="Pfam" id="PF08439"/>
    </source>
</evidence>
<organism evidence="9 10">
    <name type="scientific">Globicatella sulfidifaciens DSM 15739</name>
    <dbReference type="NCBI Taxonomy" id="1121925"/>
    <lineage>
        <taxon>Bacteria</taxon>
        <taxon>Bacillati</taxon>
        <taxon>Bacillota</taxon>
        <taxon>Bacilli</taxon>
        <taxon>Lactobacillales</taxon>
        <taxon>Aerococcaceae</taxon>
        <taxon>Globicatella</taxon>
    </lineage>
</organism>
<evidence type="ECO:0000259" key="7">
    <source>
        <dbReference type="Pfam" id="PF01432"/>
    </source>
</evidence>
<comment type="function">
    <text evidence="6">Has oligopeptidase activity and degrades a variety of small bioactive peptides.</text>
</comment>
<evidence type="ECO:0000313" key="10">
    <source>
        <dbReference type="Proteomes" id="UP000189941"/>
    </source>
</evidence>
<dbReference type="InterPro" id="IPR004438">
    <property type="entry name" value="Peptidase_M3B"/>
</dbReference>
<evidence type="ECO:0000256" key="2">
    <source>
        <dbReference type="ARBA" id="ARBA00022723"/>
    </source>
</evidence>
<dbReference type="InterPro" id="IPR045090">
    <property type="entry name" value="Pept_M3A_M3B"/>
</dbReference>
<keyword evidence="10" id="KW-1185">Reference proteome</keyword>
<evidence type="ECO:0000256" key="3">
    <source>
        <dbReference type="ARBA" id="ARBA00022801"/>
    </source>
</evidence>
<dbReference type="GO" id="GO:0006518">
    <property type="term" value="P:peptide metabolic process"/>
    <property type="evidence" value="ECO:0007669"/>
    <property type="project" value="TreeGrafter"/>
</dbReference>
<comment type="cofactor">
    <cofactor evidence="6">
        <name>Zn(2+)</name>
        <dbReference type="ChEBI" id="CHEBI:29105"/>
    </cofactor>
    <text evidence="6">Binds 1 zinc ion.</text>
</comment>
<dbReference type="EC" id="3.4.24.-" evidence="6"/>
<keyword evidence="2 6" id="KW-0479">Metal-binding</keyword>
<dbReference type="InterPro" id="IPR013647">
    <property type="entry name" value="OligopepF_N_dom"/>
</dbReference>
<comment type="similarity">
    <text evidence="6">Belongs to the peptidase M3B family.</text>
</comment>
<dbReference type="SUPFAM" id="SSF55486">
    <property type="entry name" value="Metalloproteases ('zincins'), catalytic domain"/>
    <property type="match status" value="1"/>
</dbReference>
<dbReference type="GO" id="GO:0004222">
    <property type="term" value="F:metalloendopeptidase activity"/>
    <property type="evidence" value="ECO:0007669"/>
    <property type="project" value="UniProtKB-UniRule"/>
</dbReference>
<proteinExistence type="inferred from homology"/>
<dbReference type="RefSeq" id="WP_078754987.1">
    <property type="nucleotide sequence ID" value="NZ_FUWO01000001.1"/>
</dbReference>
<keyword evidence="1 6" id="KW-0645">Protease</keyword>
<evidence type="ECO:0000256" key="1">
    <source>
        <dbReference type="ARBA" id="ARBA00022670"/>
    </source>
</evidence>
<dbReference type="NCBIfam" id="TIGR00181">
    <property type="entry name" value="pepF"/>
    <property type="match status" value="1"/>
</dbReference>
<sequence>MINRETAPIEQTWDLTTLFQDEKSYEEALDKLVLDTENFTKQYRGQIQTATDVNAAFANYRSILELRARILPYASLPVNANTLDKEAQKRYSHASRILANVSAQLSFFENEVANIADDILKEAAKNAEDQLAITKIIKQKPHQLSPETEATLAALSNTLDYPYQGYNDIKFKDLHFPDFEVNGQLHEMTYNSFEGRQEATPDTDLRRAAFRNFSDTLSRYQHSTASVYNAQVQTEKTMATLRGYDSVIDYLLERQDVTVDLYNRQIDVIMDELAPHMRRYAQLIGEIYQLDEVHYEDLKLDIDPPFSPNVTYQEAQQYVLDGLAQLGEDYLAIMREAFDNRWIDYAETRGKRTGAFCNSPYGTNSFILMFFSENMSDTMTLAHELGHAGHFQMAHRYQNILNARPSMYFVEAPSTANELLVENHLLDVAGEDIRMKRWIISQMVGKTYYHNFVTHLLEAYYQREVYRLVDQGKSVDAETLNRIYRETLEKFWGDSVVLTEGAELTWMRQPHYYMGLYSYSYSAGLTIGTQVANNIRQQGAAAAEQWIKVLQMGGSKSPLELAKAADVDVSTDQPLKSTIAYIGRLIDQLENYTKELNK</sequence>
<keyword evidence="3 6" id="KW-0378">Hydrolase</keyword>
<dbReference type="InterPro" id="IPR001567">
    <property type="entry name" value="Pept_M3A_M3B_dom"/>
</dbReference>
<dbReference type="AlphaFoldDB" id="A0A1T4JL55"/>
<dbReference type="Pfam" id="PF01432">
    <property type="entry name" value="Peptidase_M3"/>
    <property type="match status" value="1"/>
</dbReference>
<feature type="domain" description="Oligopeptidase F N-terminal" evidence="8">
    <location>
        <begin position="119"/>
        <end position="176"/>
    </location>
</feature>
<dbReference type="PANTHER" id="PTHR11804:SF45">
    <property type="entry name" value="SIMILAR TO OLIGOENDOPEPTIDASE"/>
    <property type="match status" value="1"/>
</dbReference>
<evidence type="ECO:0000256" key="4">
    <source>
        <dbReference type="ARBA" id="ARBA00022833"/>
    </source>
</evidence>
<dbReference type="InterPro" id="IPR034009">
    <property type="entry name" value="M3B_PepF_4"/>
</dbReference>
<gene>
    <name evidence="9" type="ORF">SAMN02746011_00106</name>
</gene>
<keyword evidence="4 6" id="KW-0862">Zinc</keyword>
<dbReference type="Gene3D" id="1.10.1370.20">
    <property type="entry name" value="Oligoendopeptidase f, C-terminal domain"/>
    <property type="match status" value="1"/>
</dbReference>
<protein>
    <recommendedName>
        <fullName evidence="6">Oligopeptidase F</fullName>
        <ecNumber evidence="6">3.4.24.-</ecNumber>
    </recommendedName>
</protein>
<evidence type="ECO:0000256" key="5">
    <source>
        <dbReference type="ARBA" id="ARBA00023049"/>
    </source>
</evidence>
<dbReference type="Proteomes" id="UP000189941">
    <property type="component" value="Unassembled WGS sequence"/>
</dbReference>
<dbReference type="GO" id="GO:0006508">
    <property type="term" value="P:proteolysis"/>
    <property type="evidence" value="ECO:0007669"/>
    <property type="project" value="UniProtKB-KW"/>
</dbReference>
<dbReference type="PANTHER" id="PTHR11804">
    <property type="entry name" value="PROTEASE M3 THIMET OLIGOPEPTIDASE-RELATED"/>
    <property type="match status" value="1"/>
</dbReference>
<evidence type="ECO:0000256" key="6">
    <source>
        <dbReference type="RuleBase" id="RU368091"/>
    </source>
</evidence>
<evidence type="ECO:0000313" key="9">
    <source>
        <dbReference type="EMBL" id="SJZ30879.1"/>
    </source>
</evidence>
<dbReference type="InterPro" id="IPR042088">
    <property type="entry name" value="OligoPept_F_C"/>
</dbReference>
<name>A0A1T4JL55_9LACT</name>
<keyword evidence="5 6" id="KW-0482">Metalloprotease</keyword>
<dbReference type="OrthoDB" id="9766487at2"/>
<accession>A0A1T4JL55</accession>
<dbReference type="Pfam" id="PF08439">
    <property type="entry name" value="Peptidase_M3_N"/>
    <property type="match status" value="1"/>
</dbReference>
<dbReference type="GO" id="GO:0046872">
    <property type="term" value="F:metal ion binding"/>
    <property type="evidence" value="ECO:0007669"/>
    <property type="project" value="UniProtKB-UniRule"/>
</dbReference>
<feature type="domain" description="Peptidase M3A/M3B catalytic" evidence="7">
    <location>
        <begin position="200"/>
        <end position="578"/>
    </location>
</feature>
<reference evidence="10" key="1">
    <citation type="submission" date="2017-02" db="EMBL/GenBank/DDBJ databases">
        <authorList>
            <person name="Varghese N."/>
            <person name="Submissions S."/>
        </authorList>
    </citation>
    <scope>NUCLEOTIDE SEQUENCE [LARGE SCALE GENOMIC DNA]</scope>
    <source>
        <strain evidence="10">DSM 15739</strain>
    </source>
</reference>
<dbReference type="CDD" id="cd09609">
    <property type="entry name" value="M3B_PepF"/>
    <property type="match status" value="1"/>
</dbReference>
<dbReference type="Gene3D" id="1.20.140.70">
    <property type="entry name" value="Oligopeptidase f, N-terminal domain"/>
    <property type="match status" value="1"/>
</dbReference>